<dbReference type="PANTHER" id="PTHR47926:SF424">
    <property type="entry name" value="PENTACOTRIPEPTIDE-REPEAT REGION OF PRORP DOMAIN-CONTAINING PROTEIN"/>
    <property type="match status" value="1"/>
</dbReference>
<feature type="repeat" description="PPR" evidence="2">
    <location>
        <begin position="334"/>
        <end position="368"/>
    </location>
</feature>
<feature type="repeat" description="PPR" evidence="2">
    <location>
        <begin position="299"/>
        <end position="333"/>
    </location>
</feature>
<evidence type="ECO:0000313" key="4">
    <source>
        <dbReference type="RefSeq" id="XP_015894918.3"/>
    </source>
</evidence>
<feature type="repeat" description="PPR" evidence="2">
    <location>
        <begin position="472"/>
        <end position="502"/>
    </location>
</feature>
<feature type="repeat" description="PPR" evidence="2">
    <location>
        <begin position="437"/>
        <end position="471"/>
    </location>
</feature>
<dbReference type="RefSeq" id="XP_015894918.3">
    <property type="nucleotide sequence ID" value="XM_016039432.3"/>
</dbReference>
<dbReference type="Proteomes" id="UP001652623">
    <property type="component" value="Chromosome 12"/>
</dbReference>
<gene>
    <name evidence="4" type="primary">LOC107428840</name>
</gene>
<dbReference type="Pfam" id="PF01535">
    <property type="entry name" value="PPR"/>
    <property type="match status" value="5"/>
</dbReference>
<evidence type="ECO:0000313" key="3">
    <source>
        <dbReference type="Proteomes" id="UP001652623"/>
    </source>
</evidence>
<keyword evidence="1" id="KW-0677">Repeat</keyword>
<dbReference type="AlphaFoldDB" id="A0A6P4AJ39"/>
<dbReference type="NCBIfam" id="TIGR00756">
    <property type="entry name" value="PPR"/>
    <property type="match status" value="5"/>
</dbReference>
<feature type="repeat" description="PPR" evidence="2">
    <location>
        <begin position="67"/>
        <end position="101"/>
    </location>
</feature>
<accession>A0A6P4AJ39</accession>
<organism evidence="3 4">
    <name type="scientific">Ziziphus jujuba</name>
    <name type="common">Chinese jujube</name>
    <name type="synonym">Ziziphus sativa</name>
    <dbReference type="NCBI Taxonomy" id="326968"/>
    <lineage>
        <taxon>Eukaryota</taxon>
        <taxon>Viridiplantae</taxon>
        <taxon>Streptophyta</taxon>
        <taxon>Embryophyta</taxon>
        <taxon>Tracheophyta</taxon>
        <taxon>Spermatophyta</taxon>
        <taxon>Magnoliopsida</taxon>
        <taxon>eudicotyledons</taxon>
        <taxon>Gunneridae</taxon>
        <taxon>Pentapetalae</taxon>
        <taxon>rosids</taxon>
        <taxon>fabids</taxon>
        <taxon>Rosales</taxon>
        <taxon>Rhamnaceae</taxon>
        <taxon>Paliureae</taxon>
        <taxon>Ziziphus</taxon>
    </lineage>
</organism>
<dbReference type="InterPro" id="IPR011990">
    <property type="entry name" value="TPR-like_helical_dom_sf"/>
</dbReference>
<dbReference type="InParanoid" id="A0A6P4AJ39"/>
<feature type="repeat" description="PPR" evidence="2">
    <location>
        <begin position="196"/>
        <end position="231"/>
    </location>
</feature>
<dbReference type="InterPro" id="IPR046848">
    <property type="entry name" value="E_motif"/>
</dbReference>
<sequence length="619" mass="68885">MTLDVVKLVAEGFYKEALCFYSQLFSASLHPQNFTFPPLLKACGKLYYSLQGRMLHTQIVKMGFLADVYSATALGDMYMKLHLIDEALKVFDEMPNRNLASMNAAVSGFSKNGYFREALWVVKNGGFEGFRPNTVTIASLLPACESVGHGMMMHSWAIKLGVEKDVFVATSILTAYMNCKELVLAEKVFREMPNKNVVTYNAFISGILRNGVPRLVLDVFMRMMLVLGEKPNSLTFVSVLSACASLSYIQFAKQVHGLIMKVEQVLDVMVGTTLVDVYSKCGHWKLAYDVFKELNAIRNLITWNAMISGMMLNSQSKIAVELFKQLQSDGLEADSAIWNSMISGFSQLGQGIEAFKYFKKMQSAGMAPSLKSIASILPACSDLSALQTGKEIHGKVIRIHAMSDQFIATAIIDMYMKCGRSSFARRIFHCFGSKPVDPAFWNAMISGYGRNGDNEAAFEIFDMMMEEKVQPNAATFVSILSACSHTGQVDKGWEIFRMMKSEFGLKPSPDHFGCMVDLLARASRLNEAKDLIEELPQPSASAVASLLGACKYNSDWKMGEEMAKKLLELEPENPIPYVILSNLYAARGRWVDVERIRGNINYKGYRKLPAVSLLGVDLK</sequence>
<evidence type="ECO:0000256" key="2">
    <source>
        <dbReference type="PROSITE-ProRule" id="PRU00708"/>
    </source>
</evidence>
<dbReference type="GO" id="GO:0009451">
    <property type="term" value="P:RNA modification"/>
    <property type="evidence" value="ECO:0007669"/>
    <property type="project" value="InterPro"/>
</dbReference>
<dbReference type="PROSITE" id="PS51375">
    <property type="entry name" value="PPR"/>
    <property type="match status" value="6"/>
</dbReference>
<dbReference type="Pfam" id="PF20431">
    <property type="entry name" value="E_motif"/>
    <property type="match status" value="1"/>
</dbReference>
<protein>
    <submittedName>
        <fullName evidence="4">Pentatricopeptide repeat-containing protein At2g02750</fullName>
    </submittedName>
</protein>
<dbReference type="Gene3D" id="1.25.40.10">
    <property type="entry name" value="Tetratricopeptide repeat domain"/>
    <property type="match status" value="5"/>
</dbReference>
<dbReference type="PANTHER" id="PTHR47926">
    <property type="entry name" value="PENTATRICOPEPTIDE REPEAT-CONTAINING PROTEIN"/>
    <property type="match status" value="1"/>
</dbReference>
<dbReference type="InterPro" id="IPR046960">
    <property type="entry name" value="PPR_At4g14850-like_plant"/>
</dbReference>
<dbReference type="InterPro" id="IPR002885">
    <property type="entry name" value="PPR_rpt"/>
</dbReference>
<reference evidence="4" key="1">
    <citation type="submission" date="2025-08" db="UniProtKB">
        <authorList>
            <consortium name="RefSeq"/>
        </authorList>
    </citation>
    <scope>IDENTIFICATION</scope>
    <source>
        <tissue evidence="4">Seedling</tissue>
    </source>
</reference>
<dbReference type="GO" id="GO:0003723">
    <property type="term" value="F:RNA binding"/>
    <property type="evidence" value="ECO:0007669"/>
    <property type="project" value="InterPro"/>
</dbReference>
<keyword evidence="3" id="KW-1185">Reference proteome</keyword>
<evidence type="ECO:0000256" key="1">
    <source>
        <dbReference type="ARBA" id="ARBA00022737"/>
    </source>
</evidence>
<dbReference type="Pfam" id="PF13041">
    <property type="entry name" value="PPR_2"/>
    <property type="match status" value="2"/>
</dbReference>
<name>A0A6P4AJ39_ZIZJJ</name>
<dbReference type="KEGG" id="zju:107428840"/>
<dbReference type="GeneID" id="107428840"/>
<proteinExistence type="predicted"/>